<dbReference type="SUPFAM" id="SSF81606">
    <property type="entry name" value="PP2C-like"/>
    <property type="match status" value="1"/>
</dbReference>
<proteinExistence type="predicted"/>
<accession>A0A0L8M5X5</accession>
<dbReference type="AlphaFoldDB" id="A0A0L8M5X5"/>
<dbReference type="InterPro" id="IPR003594">
    <property type="entry name" value="HATPase_dom"/>
</dbReference>
<dbReference type="Gene3D" id="3.30.565.10">
    <property type="entry name" value="Histidine kinase-like ATPase, C-terminal domain"/>
    <property type="match status" value="1"/>
</dbReference>
<dbReference type="InterPro" id="IPR036890">
    <property type="entry name" value="HATPase_C_sf"/>
</dbReference>
<dbReference type="PATRIC" id="fig|1961.12.peg.6674"/>
<evidence type="ECO:0000259" key="1">
    <source>
        <dbReference type="SMART" id="SM00331"/>
    </source>
</evidence>
<comment type="caution">
    <text evidence="2">The sequence shown here is derived from an EMBL/GenBank/DDBJ whole genome shotgun (WGS) entry which is preliminary data.</text>
</comment>
<name>A0A0L8M5X5_STRVG</name>
<dbReference type="GO" id="GO:0051213">
    <property type="term" value="F:dioxygenase activity"/>
    <property type="evidence" value="ECO:0007669"/>
    <property type="project" value="UniProtKB-KW"/>
</dbReference>
<dbReference type="SUPFAM" id="SSF55874">
    <property type="entry name" value="ATPase domain of HSP90 chaperone/DNA topoisomerase II/histidine kinase"/>
    <property type="match status" value="1"/>
</dbReference>
<dbReference type="Proteomes" id="UP000037084">
    <property type="component" value="Unassembled WGS sequence"/>
</dbReference>
<dbReference type="InterPro" id="IPR036457">
    <property type="entry name" value="PPM-type-like_dom_sf"/>
</dbReference>
<dbReference type="RefSeq" id="WP_053176039.1">
    <property type="nucleotide sequence ID" value="NZ_LGUV01000360.1"/>
</dbReference>
<organism evidence="2 3">
    <name type="scientific">Streptomyces virginiae</name>
    <name type="common">Streptomyces cinnamonensis</name>
    <dbReference type="NCBI Taxonomy" id="1961"/>
    <lineage>
        <taxon>Bacteria</taxon>
        <taxon>Bacillati</taxon>
        <taxon>Actinomycetota</taxon>
        <taxon>Actinomycetes</taxon>
        <taxon>Kitasatosporales</taxon>
        <taxon>Streptomycetaceae</taxon>
        <taxon>Streptomyces</taxon>
    </lineage>
</organism>
<dbReference type="PANTHER" id="PTHR35801:SF1">
    <property type="entry name" value="PHOSPHOSERINE PHOSPHATASE RSBX"/>
    <property type="match status" value="1"/>
</dbReference>
<keyword evidence="2" id="KW-0560">Oxidoreductase</keyword>
<evidence type="ECO:0000313" key="3">
    <source>
        <dbReference type="Proteomes" id="UP000037084"/>
    </source>
</evidence>
<dbReference type="OrthoDB" id="479131at2"/>
<dbReference type="EMBL" id="LGUV01000360">
    <property type="protein sequence ID" value="KOG45709.1"/>
    <property type="molecule type" value="Genomic_DNA"/>
</dbReference>
<dbReference type="InterPro" id="IPR001932">
    <property type="entry name" value="PPM-type_phosphatase-like_dom"/>
</dbReference>
<reference evidence="3" key="1">
    <citation type="submission" date="2015-07" db="EMBL/GenBank/DDBJ databases">
        <authorList>
            <consortium name="Consortium for Microbial Forensics and Genomics (microFORGE)"/>
            <person name="Knight B.M."/>
            <person name="Roberts D.P."/>
            <person name="Lin D."/>
            <person name="Hari K."/>
            <person name="Fletcher J."/>
            <person name="Melcher U."/>
            <person name="Blagden T."/>
            <person name="Winegar R.A."/>
        </authorList>
    </citation>
    <scope>NUCLEOTIDE SEQUENCE [LARGE SCALE GENOMIC DNA]</scope>
    <source>
        <strain evidence="3">NRRL B-1447</strain>
    </source>
</reference>
<dbReference type="PANTHER" id="PTHR35801">
    <property type="entry name" value="PHOSPHOSERINE PHOSPHATASE RSBX"/>
    <property type="match status" value="1"/>
</dbReference>
<protein>
    <submittedName>
        <fullName evidence="2">Aromatic ring-opening dioxygenase LigA</fullName>
    </submittedName>
</protein>
<dbReference type="Pfam" id="PF07228">
    <property type="entry name" value="SpoIIE"/>
    <property type="match status" value="1"/>
</dbReference>
<evidence type="ECO:0000313" key="2">
    <source>
        <dbReference type="EMBL" id="KOG45709.1"/>
    </source>
</evidence>
<dbReference type="InterPro" id="IPR039248">
    <property type="entry name" value="Ptase_RsbX"/>
</dbReference>
<dbReference type="Pfam" id="PF13581">
    <property type="entry name" value="HATPase_c_2"/>
    <property type="match status" value="1"/>
</dbReference>
<keyword evidence="2" id="KW-0223">Dioxygenase</keyword>
<dbReference type="Gene3D" id="3.60.40.10">
    <property type="entry name" value="PPM-type phosphatase domain"/>
    <property type="match status" value="1"/>
</dbReference>
<dbReference type="SMART" id="SM00331">
    <property type="entry name" value="PP2C_SIG"/>
    <property type="match status" value="1"/>
</dbReference>
<feature type="domain" description="PPM-type phosphatase" evidence="1">
    <location>
        <begin position="148"/>
        <end position="336"/>
    </location>
</feature>
<gene>
    <name evidence="2" type="ORF">ADK75_30085</name>
</gene>
<sequence>MGTPVTLPFAAPTAYIRIDHYSAVHLAAETARTAAKACGLSGALPDRAAVVASELASNVVKHATDGALYIQPLPLGGGLEILAADHGPGMPQLQRCLTDGYSTTSTLGAGLGAVKRIATTFAIETHPGTGTLACARLALPGDLQAARQETGLVCLPADKEAQSGDTAAILETGTVRTAAVIDGLGHGPEAAEAARSALRSFHAAAEAPLPDILTAMHRALRHSRGAAVGITRLYADRAEYCGIGNVRLVTLSHQQVHHRVSGRPGVVGWRMPAPSVRRLHLPPGTAILMHTDGIDPRCSHTPSDFTLRLPVPLLAAAIAHRYRRFHDDATVLTARPRREASCT</sequence>